<proteinExistence type="predicted"/>
<gene>
    <name evidence="2" type="ORF">F5878DRAFT_613071</name>
</gene>
<evidence type="ECO:0000313" key="2">
    <source>
        <dbReference type="EMBL" id="KAJ3840452.1"/>
    </source>
</evidence>
<protein>
    <submittedName>
        <fullName evidence="2">Uncharacterized protein</fullName>
    </submittedName>
</protein>
<dbReference type="Proteomes" id="UP001163846">
    <property type="component" value="Unassembled WGS sequence"/>
</dbReference>
<reference evidence="2" key="1">
    <citation type="submission" date="2022-08" db="EMBL/GenBank/DDBJ databases">
        <authorList>
            <consortium name="DOE Joint Genome Institute"/>
            <person name="Min B."/>
            <person name="Riley R."/>
            <person name="Sierra-Patev S."/>
            <person name="Naranjo-Ortiz M."/>
            <person name="Looney B."/>
            <person name="Konkel Z."/>
            <person name="Slot J.C."/>
            <person name="Sakamoto Y."/>
            <person name="Steenwyk J.L."/>
            <person name="Rokas A."/>
            <person name="Carro J."/>
            <person name="Camarero S."/>
            <person name="Ferreira P."/>
            <person name="Molpeceres G."/>
            <person name="Ruiz-Duenas F.J."/>
            <person name="Serrano A."/>
            <person name="Henrissat B."/>
            <person name="Drula E."/>
            <person name="Hughes K.W."/>
            <person name="Mata J.L."/>
            <person name="Ishikawa N.K."/>
            <person name="Vargas-Isla R."/>
            <person name="Ushijima S."/>
            <person name="Smith C.A."/>
            <person name="Ahrendt S."/>
            <person name="Andreopoulos W."/>
            <person name="He G."/>
            <person name="Labutti K."/>
            <person name="Lipzen A."/>
            <person name="Ng V."/>
            <person name="Sandor L."/>
            <person name="Barry K."/>
            <person name="Martinez A.T."/>
            <person name="Xiao Y."/>
            <person name="Gibbons J.G."/>
            <person name="Terashima K."/>
            <person name="Hibbett D.S."/>
            <person name="Grigoriev I.V."/>
        </authorList>
    </citation>
    <scope>NUCLEOTIDE SEQUENCE</scope>
    <source>
        <strain evidence="2">TFB9207</strain>
    </source>
</reference>
<dbReference type="AlphaFoldDB" id="A0AA38UJ87"/>
<feature type="signal peptide" evidence="1">
    <location>
        <begin position="1"/>
        <end position="22"/>
    </location>
</feature>
<feature type="chain" id="PRO_5041253563" evidence="1">
    <location>
        <begin position="23"/>
        <end position="178"/>
    </location>
</feature>
<accession>A0AA38UJ87</accession>
<organism evidence="2 3">
    <name type="scientific">Lentinula raphanica</name>
    <dbReference type="NCBI Taxonomy" id="153919"/>
    <lineage>
        <taxon>Eukaryota</taxon>
        <taxon>Fungi</taxon>
        <taxon>Dikarya</taxon>
        <taxon>Basidiomycota</taxon>
        <taxon>Agaricomycotina</taxon>
        <taxon>Agaricomycetes</taxon>
        <taxon>Agaricomycetidae</taxon>
        <taxon>Agaricales</taxon>
        <taxon>Marasmiineae</taxon>
        <taxon>Omphalotaceae</taxon>
        <taxon>Lentinula</taxon>
    </lineage>
</organism>
<evidence type="ECO:0000313" key="3">
    <source>
        <dbReference type="Proteomes" id="UP001163846"/>
    </source>
</evidence>
<keyword evidence="1" id="KW-0732">Signal</keyword>
<sequence>MYNSCWPIYLSFLSTIPASVLGIPIHTPVGYYNHRLDADVQSQMSQTVIQFDYPESDGTVSETGYAISEVVKQLVTTADTHHEVLGRFSVINYPAVHVHDQVHDYKYGVTGGPVCGERGCRGEVHLGDGGKNFAELRIKENDRRVSIEAEELELWMNYFRYGFRNGAWHQSQNSYDRN</sequence>
<comment type="caution">
    <text evidence="2">The sequence shown here is derived from an EMBL/GenBank/DDBJ whole genome shotgun (WGS) entry which is preliminary data.</text>
</comment>
<dbReference type="EMBL" id="MU806078">
    <property type="protein sequence ID" value="KAJ3840452.1"/>
    <property type="molecule type" value="Genomic_DNA"/>
</dbReference>
<evidence type="ECO:0000256" key="1">
    <source>
        <dbReference type="SAM" id="SignalP"/>
    </source>
</evidence>
<keyword evidence="3" id="KW-1185">Reference proteome</keyword>
<name>A0AA38UJ87_9AGAR</name>